<reference evidence="2 3" key="1">
    <citation type="journal article" date="2019" name="Sci. Rep.">
        <title>Orb-weaving spider Araneus ventricosus genome elucidates the spidroin gene catalogue.</title>
        <authorList>
            <person name="Kono N."/>
            <person name="Nakamura H."/>
            <person name="Ohtoshi R."/>
            <person name="Moran D.A.P."/>
            <person name="Shinohara A."/>
            <person name="Yoshida Y."/>
            <person name="Fujiwara M."/>
            <person name="Mori M."/>
            <person name="Tomita M."/>
            <person name="Arakawa K."/>
        </authorList>
    </citation>
    <scope>NUCLEOTIDE SEQUENCE [LARGE SCALE GENOMIC DNA]</scope>
</reference>
<dbReference type="Proteomes" id="UP000499080">
    <property type="component" value="Unassembled WGS sequence"/>
</dbReference>
<feature type="non-terminal residue" evidence="2">
    <location>
        <position position="35"/>
    </location>
</feature>
<dbReference type="AlphaFoldDB" id="A0A4Y2V6U4"/>
<sequence>MKERKEKKMKLGKKKLLNEDAKTKSKLLNRKGKKK</sequence>
<organism evidence="2 3">
    <name type="scientific">Araneus ventricosus</name>
    <name type="common">Orbweaver spider</name>
    <name type="synonym">Epeira ventricosa</name>
    <dbReference type="NCBI Taxonomy" id="182803"/>
    <lineage>
        <taxon>Eukaryota</taxon>
        <taxon>Metazoa</taxon>
        <taxon>Ecdysozoa</taxon>
        <taxon>Arthropoda</taxon>
        <taxon>Chelicerata</taxon>
        <taxon>Arachnida</taxon>
        <taxon>Araneae</taxon>
        <taxon>Araneomorphae</taxon>
        <taxon>Entelegynae</taxon>
        <taxon>Araneoidea</taxon>
        <taxon>Araneidae</taxon>
        <taxon>Araneus</taxon>
    </lineage>
</organism>
<protein>
    <submittedName>
        <fullName evidence="2">Uncharacterized protein</fullName>
    </submittedName>
</protein>
<name>A0A4Y2V6U4_ARAVE</name>
<evidence type="ECO:0000256" key="1">
    <source>
        <dbReference type="SAM" id="MobiDB-lite"/>
    </source>
</evidence>
<accession>A0A4Y2V6U4</accession>
<evidence type="ECO:0000313" key="2">
    <source>
        <dbReference type="EMBL" id="GBO20288.1"/>
    </source>
</evidence>
<comment type="caution">
    <text evidence="2">The sequence shown here is derived from an EMBL/GenBank/DDBJ whole genome shotgun (WGS) entry which is preliminary data.</text>
</comment>
<evidence type="ECO:0000313" key="3">
    <source>
        <dbReference type="Proteomes" id="UP000499080"/>
    </source>
</evidence>
<feature type="region of interest" description="Disordered" evidence="1">
    <location>
        <begin position="1"/>
        <end position="35"/>
    </location>
</feature>
<proteinExistence type="predicted"/>
<gene>
    <name evidence="2" type="ORF">AVEN_105591_1</name>
</gene>
<feature type="compositionally biased region" description="Basic residues" evidence="1">
    <location>
        <begin position="24"/>
        <end position="35"/>
    </location>
</feature>
<dbReference type="EMBL" id="BGPR01043662">
    <property type="protein sequence ID" value="GBO20288.1"/>
    <property type="molecule type" value="Genomic_DNA"/>
</dbReference>
<keyword evidence="3" id="KW-1185">Reference proteome</keyword>